<feature type="non-terminal residue" evidence="2">
    <location>
        <position position="54"/>
    </location>
</feature>
<reference evidence="2" key="1">
    <citation type="submission" date="2013-03" db="EMBL/GenBank/DDBJ databases">
        <title>Genome Sequence of the Profundibacterium mesophilum strain KAUST100406-0324T from Red Sea, a novel genus in the family Rhodobacteraceae.</title>
        <authorList>
            <person name="Essack M."/>
            <person name="Alam I."/>
            <person name="Lafi F."/>
            <person name="Alawi W."/>
            <person name="Kamanu F."/>
            <person name="Al-Suwailem A."/>
            <person name="Lee O.O."/>
            <person name="Xu Y."/>
            <person name="Bajic V."/>
            <person name="Qian P.-Y."/>
            <person name="Archer J."/>
        </authorList>
    </citation>
    <scope>NUCLEOTIDE SEQUENCE</scope>
    <source>
        <strain evidence="2">KAUST100406-0324</strain>
    </source>
</reference>
<evidence type="ECO:0000256" key="1">
    <source>
        <dbReference type="SAM" id="SignalP"/>
    </source>
</evidence>
<organism evidence="2 3">
    <name type="scientific">Profundibacterium mesophilum KAUST100406-0324</name>
    <dbReference type="NCBI Taxonomy" id="1037889"/>
    <lineage>
        <taxon>Bacteria</taxon>
        <taxon>Pseudomonadati</taxon>
        <taxon>Pseudomonadota</taxon>
        <taxon>Alphaproteobacteria</taxon>
        <taxon>Rhodobacterales</taxon>
        <taxon>Roseobacteraceae</taxon>
        <taxon>Profundibacterium</taxon>
    </lineage>
</organism>
<evidence type="ECO:0000313" key="2">
    <source>
        <dbReference type="EMBL" id="KAF0674577.1"/>
    </source>
</evidence>
<comment type="caution">
    <text evidence="2">The sequence shown here is derived from an EMBL/GenBank/DDBJ whole genome shotgun (WGS) entry which is preliminary data.</text>
</comment>
<dbReference type="Proteomes" id="UP000698242">
    <property type="component" value="Unassembled WGS sequence"/>
</dbReference>
<name>A0A921TC85_9RHOB</name>
<keyword evidence="1" id="KW-0732">Signal</keyword>
<dbReference type="EMBL" id="APKE01000036">
    <property type="protein sequence ID" value="KAF0674577.1"/>
    <property type="molecule type" value="Genomic_DNA"/>
</dbReference>
<feature type="chain" id="PRO_5037312205" evidence="1">
    <location>
        <begin position="21"/>
        <end position="54"/>
    </location>
</feature>
<protein>
    <submittedName>
        <fullName evidence="2">Uncharacterized protein</fullName>
    </submittedName>
</protein>
<evidence type="ECO:0000313" key="3">
    <source>
        <dbReference type="Proteomes" id="UP000698242"/>
    </source>
</evidence>
<keyword evidence="3" id="KW-1185">Reference proteome</keyword>
<sequence>MKYLAIAAILAATPLAPAFAEEVNGLRTADEFSGIENETERSQALFEEMMKVIS</sequence>
<accession>A0A921TC85</accession>
<gene>
    <name evidence="2" type="ORF">PMES_02959</name>
</gene>
<proteinExistence type="predicted"/>
<dbReference type="AlphaFoldDB" id="A0A921TC85"/>
<feature type="signal peptide" evidence="1">
    <location>
        <begin position="1"/>
        <end position="20"/>
    </location>
</feature>